<feature type="coiled-coil region" evidence="1">
    <location>
        <begin position="88"/>
        <end position="117"/>
    </location>
</feature>
<organism evidence="3 4">
    <name type="scientific">Methanosarcina siciliae T4/M</name>
    <dbReference type="NCBI Taxonomy" id="1434120"/>
    <lineage>
        <taxon>Archaea</taxon>
        <taxon>Methanobacteriati</taxon>
        <taxon>Methanobacteriota</taxon>
        <taxon>Stenosarchaea group</taxon>
        <taxon>Methanomicrobia</taxon>
        <taxon>Methanosarcinales</taxon>
        <taxon>Methanosarcinaceae</taxon>
        <taxon>Methanosarcina</taxon>
    </lineage>
</organism>
<evidence type="ECO:0000313" key="4">
    <source>
        <dbReference type="Proteomes" id="UP000033111"/>
    </source>
</evidence>
<name>A0A0E3P367_9EURY</name>
<accession>A0A0E3P367</accession>
<dbReference type="EMBL" id="CP009506">
    <property type="protein sequence ID" value="AKB27944.1"/>
    <property type="molecule type" value="Genomic_DNA"/>
</dbReference>
<feature type="transmembrane region" description="Helical" evidence="2">
    <location>
        <begin position="65"/>
        <end position="81"/>
    </location>
</feature>
<keyword evidence="1" id="KW-0175">Coiled coil</keyword>
<gene>
    <name evidence="3" type="ORF">MSSIT_1225</name>
</gene>
<dbReference type="KEGG" id="msw:MSSIT_1225"/>
<sequence length="209" mass="24020">MCLCICIAQYLTTKLNLKMCQLLDYNHCNGRHKVDFKRIIPYIQIVLILIAAIIVFIVIDENEKGNAALTVIAIVAAILSLQQSIEANQKTEKALKLTEKTLKLTETEQKIRDLEKRLDLFYYPVYDYLTPITSLGFGNLNDKRADFTRALSFRYLAIGDTKEKLEKFLDKKGKTKEDSSEMKEVLKNDISTCEKAIQEYQKIIDKLNS</sequence>
<dbReference type="Proteomes" id="UP000033111">
    <property type="component" value="Chromosome"/>
</dbReference>
<evidence type="ECO:0000256" key="1">
    <source>
        <dbReference type="SAM" id="Coils"/>
    </source>
</evidence>
<dbReference type="HOGENOM" id="CLU_1313148_0_0_2"/>
<evidence type="ECO:0000256" key="2">
    <source>
        <dbReference type="SAM" id="Phobius"/>
    </source>
</evidence>
<reference evidence="3 4" key="1">
    <citation type="submission" date="2014-07" db="EMBL/GenBank/DDBJ databases">
        <title>Methanogenic archaea and the global carbon cycle.</title>
        <authorList>
            <person name="Henriksen J.R."/>
            <person name="Luke J."/>
            <person name="Reinhart S."/>
            <person name="Benedict M.N."/>
            <person name="Youngblut N.D."/>
            <person name="Metcalf M.E."/>
            <person name="Whitaker R.J."/>
            <person name="Metcalf W.W."/>
        </authorList>
    </citation>
    <scope>NUCLEOTIDE SEQUENCE [LARGE SCALE GENOMIC DNA]</scope>
    <source>
        <strain evidence="3 4">T4/M</strain>
    </source>
</reference>
<keyword evidence="2" id="KW-1133">Transmembrane helix</keyword>
<keyword evidence="2" id="KW-0812">Transmembrane</keyword>
<feature type="transmembrane region" description="Helical" evidence="2">
    <location>
        <begin position="39"/>
        <end position="59"/>
    </location>
</feature>
<evidence type="ECO:0000313" key="3">
    <source>
        <dbReference type="EMBL" id="AKB27944.1"/>
    </source>
</evidence>
<dbReference type="AlphaFoldDB" id="A0A0E3P367"/>
<keyword evidence="2" id="KW-0472">Membrane</keyword>
<keyword evidence="4" id="KW-1185">Reference proteome</keyword>
<dbReference type="PATRIC" id="fig|1434120.4.peg.1558"/>
<proteinExistence type="predicted"/>
<protein>
    <submittedName>
        <fullName evidence="3">Uncharacterized protein</fullName>
    </submittedName>
</protein>